<dbReference type="EMBL" id="JADGJH010001507">
    <property type="protein sequence ID" value="KAJ3112764.1"/>
    <property type="molecule type" value="Genomic_DNA"/>
</dbReference>
<feature type="compositionally biased region" description="Acidic residues" evidence="2">
    <location>
        <begin position="267"/>
        <end position="277"/>
    </location>
</feature>
<proteinExistence type="predicted"/>
<feature type="region of interest" description="Disordered" evidence="2">
    <location>
        <begin position="267"/>
        <end position="293"/>
    </location>
</feature>
<reference evidence="3" key="1">
    <citation type="submission" date="2020-05" db="EMBL/GenBank/DDBJ databases">
        <title>Phylogenomic resolution of chytrid fungi.</title>
        <authorList>
            <person name="Stajich J.E."/>
            <person name="Amses K."/>
            <person name="Simmons R."/>
            <person name="Seto K."/>
            <person name="Myers J."/>
            <person name="Bonds A."/>
            <person name="Quandt C.A."/>
            <person name="Barry K."/>
            <person name="Liu P."/>
            <person name="Grigoriev I."/>
            <person name="Longcore J.E."/>
            <person name="James T.Y."/>
        </authorList>
    </citation>
    <scope>NUCLEOTIDE SEQUENCE</scope>
    <source>
        <strain evidence="3">JEL0513</strain>
    </source>
</reference>
<evidence type="ECO:0000313" key="3">
    <source>
        <dbReference type="EMBL" id="KAJ3112764.1"/>
    </source>
</evidence>
<name>A0AAD5T1N6_9FUNG</name>
<dbReference type="AlphaFoldDB" id="A0AAD5T1N6"/>
<feature type="compositionally biased region" description="Basic and acidic residues" evidence="2">
    <location>
        <begin position="278"/>
        <end position="293"/>
    </location>
</feature>
<keyword evidence="4" id="KW-1185">Reference proteome</keyword>
<dbReference type="Proteomes" id="UP001211907">
    <property type="component" value="Unassembled WGS sequence"/>
</dbReference>
<sequence>MVQLTVFTNHPLFAGVTVSFGIEIEGQEGRATEFPFPDNPPHKTYVVSENDKLFKLVLDITNPNPAHTYNPNNNDADGPIYLAVDFWVDGALATGKFITSLHTEILGKRVGNAVLPFKFVAPTVAFSGGVSDEQKLASFGTIQFRFSLARKSKEYRQSSKNTATGPIFPDTIDESAINADSITTTTMYCHPVPLVAPKLRGRQLVETLHTHTFYYNSKGYFERNGIWIKDEKAELIALRLQLSAKNARITQLEQKLKTQLFKQESDYSFESESDGEDDKQCQQDKRIKIKHES</sequence>
<protein>
    <submittedName>
        <fullName evidence="3">Uncharacterized protein</fullName>
    </submittedName>
</protein>
<evidence type="ECO:0000256" key="2">
    <source>
        <dbReference type="SAM" id="MobiDB-lite"/>
    </source>
</evidence>
<organism evidence="3 4">
    <name type="scientific">Physocladia obscura</name>
    <dbReference type="NCBI Taxonomy" id="109957"/>
    <lineage>
        <taxon>Eukaryota</taxon>
        <taxon>Fungi</taxon>
        <taxon>Fungi incertae sedis</taxon>
        <taxon>Chytridiomycota</taxon>
        <taxon>Chytridiomycota incertae sedis</taxon>
        <taxon>Chytridiomycetes</taxon>
        <taxon>Chytridiales</taxon>
        <taxon>Chytriomycetaceae</taxon>
        <taxon>Physocladia</taxon>
    </lineage>
</organism>
<evidence type="ECO:0000313" key="4">
    <source>
        <dbReference type="Proteomes" id="UP001211907"/>
    </source>
</evidence>
<keyword evidence="1" id="KW-0175">Coiled coil</keyword>
<feature type="coiled-coil region" evidence="1">
    <location>
        <begin position="228"/>
        <end position="255"/>
    </location>
</feature>
<accession>A0AAD5T1N6</accession>
<comment type="caution">
    <text evidence="3">The sequence shown here is derived from an EMBL/GenBank/DDBJ whole genome shotgun (WGS) entry which is preliminary data.</text>
</comment>
<evidence type="ECO:0000256" key="1">
    <source>
        <dbReference type="SAM" id="Coils"/>
    </source>
</evidence>
<gene>
    <name evidence="3" type="ORF">HK100_002219</name>
</gene>